<dbReference type="Gene3D" id="4.10.60.10">
    <property type="entry name" value="Zinc finger, CCHC-type"/>
    <property type="match status" value="1"/>
</dbReference>
<dbReference type="AlphaFoldDB" id="A0A8X6S7N2"/>
<dbReference type="InterPro" id="IPR036875">
    <property type="entry name" value="Znf_CCHC_sf"/>
</dbReference>
<evidence type="ECO:0000313" key="4">
    <source>
        <dbReference type="Proteomes" id="UP000887159"/>
    </source>
</evidence>
<organism evidence="3 4">
    <name type="scientific">Trichonephila clavipes</name>
    <name type="common">Golden silk orbweaver</name>
    <name type="synonym">Nephila clavipes</name>
    <dbReference type="NCBI Taxonomy" id="2585209"/>
    <lineage>
        <taxon>Eukaryota</taxon>
        <taxon>Metazoa</taxon>
        <taxon>Ecdysozoa</taxon>
        <taxon>Arthropoda</taxon>
        <taxon>Chelicerata</taxon>
        <taxon>Arachnida</taxon>
        <taxon>Araneae</taxon>
        <taxon>Araneomorphae</taxon>
        <taxon>Entelegynae</taxon>
        <taxon>Araneoidea</taxon>
        <taxon>Nephilidae</taxon>
        <taxon>Trichonephila</taxon>
    </lineage>
</organism>
<dbReference type="SUPFAM" id="SSF57756">
    <property type="entry name" value="Retrovirus zinc finger-like domains"/>
    <property type="match status" value="1"/>
</dbReference>
<dbReference type="SMART" id="SM00343">
    <property type="entry name" value="ZnF_C2HC"/>
    <property type="match status" value="2"/>
</dbReference>
<evidence type="ECO:0000259" key="2">
    <source>
        <dbReference type="PROSITE" id="PS50158"/>
    </source>
</evidence>
<evidence type="ECO:0000313" key="3">
    <source>
        <dbReference type="EMBL" id="GFY03471.1"/>
    </source>
</evidence>
<dbReference type="PROSITE" id="PS50158">
    <property type="entry name" value="ZF_CCHC"/>
    <property type="match status" value="1"/>
</dbReference>
<keyword evidence="1" id="KW-0863">Zinc-finger</keyword>
<sequence length="112" mass="12668">MAIRCPVRPYIPNPLRCFQCQRYGHSKNVCRGQPTCPRCGESGHDSADCKKKEQCLNCKGEHPAYSRSCPTWIIEKEITSVKIKDISYPEARRVVLSRTPVSGLCHPQEHIG</sequence>
<dbReference type="Proteomes" id="UP000887159">
    <property type="component" value="Unassembled WGS sequence"/>
</dbReference>
<gene>
    <name evidence="3" type="primary">X975_15444</name>
    <name evidence="3" type="ORF">TNCV_3211091</name>
</gene>
<comment type="caution">
    <text evidence="3">The sequence shown here is derived from an EMBL/GenBank/DDBJ whole genome shotgun (WGS) entry which is preliminary data.</text>
</comment>
<protein>
    <recommendedName>
        <fullName evidence="2">CCHC-type domain-containing protein</fullName>
    </recommendedName>
</protein>
<feature type="domain" description="CCHC-type" evidence="2">
    <location>
        <begin position="36"/>
        <end position="51"/>
    </location>
</feature>
<dbReference type="GO" id="GO:0003676">
    <property type="term" value="F:nucleic acid binding"/>
    <property type="evidence" value="ECO:0007669"/>
    <property type="project" value="InterPro"/>
</dbReference>
<name>A0A8X6S7N2_TRICX</name>
<dbReference type="InterPro" id="IPR001878">
    <property type="entry name" value="Znf_CCHC"/>
</dbReference>
<accession>A0A8X6S7N2</accession>
<dbReference type="GO" id="GO:0008270">
    <property type="term" value="F:zinc ion binding"/>
    <property type="evidence" value="ECO:0007669"/>
    <property type="project" value="UniProtKB-KW"/>
</dbReference>
<keyword evidence="1" id="KW-0479">Metal-binding</keyword>
<keyword evidence="4" id="KW-1185">Reference proteome</keyword>
<reference evidence="3" key="1">
    <citation type="submission" date="2020-08" db="EMBL/GenBank/DDBJ databases">
        <title>Multicomponent nature underlies the extraordinary mechanical properties of spider dragline silk.</title>
        <authorList>
            <person name="Kono N."/>
            <person name="Nakamura H."/>
            <person name="Mori M."/>
            <person name="Yoshida Y."/>
            <person name="Ohtoshi R."/>
            <person name="Malay A.D."/>
            <person name="Moran D.A.P."/>
            <person name="Tomita M."/>
            <person name="Numata K."/>
            <person name="Arakawa K."/>
        </authorList>
    </citation>
    <scope>NUCLEOTIDE SEQUENCE</scope>
</reference>
<dbReference type="EMBL" id="BMAU01021238">
    <property type="protein sequence ID" value="GFY03471.1"/>
    <property type="molecule type" value="Genomic_DNA"/>
</dbReference>
<proteinExistence type="predicted"/>
<keyword evidence="1" id="KW-0862">Zinc</keyword>
<evidence type="ECO:0000256" key="1">
    <source>
        <dbReference type="PROSITE-ProRule" id="PRU00047"/>
    </source>
</evidence>